<dbReference type="InterPro" id="IPR015867">
    <property type="entry name" value="N-reg_PII/ATP_PRibTrfase_C"/>
</dbReference>
<proteinExistence type="predicted"/>
<comment type="caution">
    <text evidence="2">The sequence shown here is derived from an EMBL/GenBank/DDBJ whole genome shotgun (WGS) entry which is preliminary data.</text>
</comment>
<dbReference type="Proteomes" id="UP000602381">
    <property type="component" value="Unassembled WGS sequence"/>
</dbReference>
<keyword evidence="3" id="KW-1185">Reference proteome</keyword>
<dbReference type="Gene3D" id="3.30.70.120">
    <property type="match status" value="1"/>
</dbReference>
<organism evidence="2 3">
    <name type="scientific">Iodidimonas muriae</name>
    <dbReference type="NCBI Taxonomy" id="261467"/>
    <lineage>
        <taxon>Bacteria</taxon>
        <taxon>Pseudomonadati</taxon>
        <taxon>Pseudomonadota</taxon>
        <taxon>Alphaproteobacteria</taxon>
        <taxon>Iodidimonadales</taxon>
        <taxon>Iodidimonadaceae</taxon>
        <taxon>Iodidimonas</taxon>
    </lineage>
</organism>
<dbReference type="Pfam" id="PF00543">
    <property type="entry name" value="P-II"/>
    <property type="match status" value="1"/>
</dbReference>
<dbReference type="RefSeq" id="WP_150006405.1">
    <property type="nucleotide sequence ID" value="NZ_BMOV01000010.1"/>
</dbReference>
<accession>A0ABQ2LFT9</accession>
<dbReference type="InterPro" id="IPR011322">
    <property type="entry name" value="N-reg_PII-like_a/b"/>
</dbReference>
<dbReference type="EMBL" id="BMOV01000010">
    <property type="protein sequence ID" value="GGO15849.1"/>
    <property type="molecule type" value="Genomic_DNA"/>
</dbReference>
<reference evidence="3" key="1">
    <citation type="journal article" date="2019" name="Int. J. Syst. Evol. Microbiol.">
        <title>The Global Catalogue of Microorganisms (GCM) 10K type strain sequencing project: providing services to taxonomists for standard genome sequencing and annotation.</title>
        <authorList>
            <consortium name="The Broad Institute Genomics Platform"/>
            <consortium name="The Broad Institute Genome Sequencing Center for Infectious Disease"/>
            <person name="Wu L."/>
            <person name="Ma J."/>
        </authorList>
    </citation>
    <scope>NUCLEOTIDE SEQUENCE [LARGE SCALE GENOMIC DNA]</scope>
    <source>
        <strain evidence="3">JCM 17843</strain>
    </source>
</reference>
<evidence type="ECO:0000313" key="2">
    <source>
        <dbReference type="EMBL" id="GGO15849.1"/>
    </source>
</evidence>
<evidence type="ECO:0000256" key="1">
    <source>
        <dbReference type="ARBA" id="ARBA00015681"/>
    </source>
</evidence>
<name>A0ABQ2LFT9_9PROT</name>
<protein>
    <recommendedName>
        <fullName evidence="1">Nitrogen regulatory protein P-II</fullName>
    </recommendedName>
</protein>
<gene>
    <name evidence="2" type="ORF">GCM10007972_24370</name>
</gene>
<dbReference type="SMART" id="SM00938">
    <property type="entry name" value="P-II"/>
    <property type="match status" value="1"/>
</dbReference>
<dbReference type="PRINTS" id="PR00340">
    <property type="entry name" value="PIIGLNB"/>
</dbReference>
<dbReference type="SUPFAM" id="SSF54913">
    <property type="entry name" value="GlnB-like"/>
    <property type="match status" value="1"/>
</dbReference>
<dbReference type="PROSITE" id="PS51343">
    <property type="entry name" value="PII_GLNB_DOM"/>
    <property type="match status" value="1"/>
</dbReference>
<dbReference type="PANTHER" id="PTHR30115">
    <property type="entry name" value="NITROGEN REGULATORY PROTEIN P-II"/>
    <property type="match status" value="1"/>
</dbReference>
<sequence>MKEVKAFIHRNRIADVVHALKTAGFRNISVIDVKGMLKALDSQERQYSIEIGEKVITEVKLELVCEADQVDQAIALIRKNGRTGQPDAGWIYVSGIDASYRIDDGNAS</sequence>
<dbReference type="InterPro" id="IPR002187">
    <property type="entry name" value="N-reg_PII"/>
</dbReference>
<evidence type="ECO:0000313" key="3">
    <source>
        <dbReference type="Proteomes" id="UP000602381"/>
    </source>
</evidence>
<dbReference type="PANTHER" id="PTHR30115:SF11">
    <property type="entry name" value="NITROGEN REGULATORY PROTEIN P-II HOMOLOG"/>
    <property type="match status" value="1"/>
</dbReference>